<organism evidence="1 2">
    <name type="scientific">Staurois parvus</name>
    <dbReference type="NCBI Taxonomy" id="386267"/>
    <lineage>
        <taxon>Eukaryota</taxon>
        <taxon>Metazoa</taxon>
        <taxon>Chordata</taxon>
        <taxon>Craniata</taxon>
        <taxon>Vertebrata</taxon>
        <taxon>Euteleostomi</taxon>
        <taxon>Amphibia</taxon>
        <taxon>Batrachia</taxon>
        <taxon>Anura</taxon>
        <taxon>Neobatrachia</taxon>
        <taxon>Ranoidea</taxon>
        <taxon>Ranidae</taxon>
        <taxon>Staurois</taxon>
    </lineage>
</organism>
<keyword evidence="2" id="KW-1185">Reference proteome</keyword>
<accession>A0ABN9GT55</accession>
<evidence type="ECO:0000313" key="2">
    <source>
        <dbReference type="Proteomes" id="UP001162483"/>
    </source>
</evidence>
<gene>
    <name evidence="1" type="ORF">SPARVUS_LOCUS14599520</name>
</gene>
<comment type="caution">
    <text evidence="1">The sequence shown here is derived from an EMBL/GenBank/DDBJ whole genome shotgun (WGS) entry which is preliminary data.</text>
</comment>
<dbReference type="EMBL" id="CATNWA010019174">
    <property type="protein sequence ID" value="CAI9611738.1"/>
    <property type="molecule type" value="Genomic_DNA"/>
</dbReference>
<sequence>MHQYCRWQGVCWGVLHLTKAAETFMSTARGGLTTHGDPGQ</sequence>
<dbReference type="Proteomes" id="UP001162483">
    <property type="component" value="Unassembled WGS sequence"/>
</dbReference>
<protein>
    <submittedName>
        <fullName evidence="1">Uncharacterized protein</fullName>
    </submittedName>
</protein>
<proteinExistence type="predicted"/>
<name>A0ABN9GT55_9NEOB</name>
<evidence type="ECO:0000313" key="1">
    <source>
        <dbReference type="EMBL" id="CAI9611738.1"/>
    </source>
</evidence>
<reference evidence="1" key="1">
    <citation type="submission" date="2023-05" db="EMBL/GenBank/DDBJ databases">
        <authorList>
            <person name="Stuckert A."/>
        </authorList>
    </citation>
    <scope>NUCLEOTIDE SEQUENCE</scope>
</reference>